<dbReference type="GO" id="GO:0009403">
    <property type="term" value="P:toxin biosynthetic process"/>
    <property type="evidence" value="ECO:0007669"/>
    <property type="project" value="InterPro"/>
</dbReference>
<evidence type="ECO:0000313" key="7">
    <source>
        <dbReference type="EMBL" id="RUL89612.1"/>
    </source>
</evidence>
<feature type="transmembrane region" description="Helical" evidence="6">
    <location>
        <begin position="84"/>
        <end position="104"/>
    </location>
</feature>
<dbReference type="PANTHER" id="PTHR37306">
    <property type="entry name" value="COLICIN V PRODUCTION PROTEIN"/>
    <property type="match status" value="1"/>
</dbReference>
<comment type="caution">
    <text evidence="7">The sequence shown here is derived from an EMBL/GenBank/DDBJ whole genome shotgun (WGS) entry which is preliminary data.</text>
</comment>
<dbReference type="GO" id="GO:0016020">
    <property type="term" value="C:membrane"/>
    <property type="evidence" value="ECO:0007669"/>
    <property type="project" value="UniProtKB-SubCell"/>
</dbReference>
<protein>
    <submittedName>
        <fullName evidence="7">CvpA family protein</fullName>
    </submittedName>
</protein>
<evidence type="ECO:0000256" key="4">
    <source>
        <dbReference type="ARBA" id="ARBA00023136"/>
    </source>
</evidence>
<dbReference type="InterPro" id="IPR003825">
    <property type="entry name" value="Colicin-V_CvpA"/>
</dbReference>
<reference evidence="7 8" key="2">
    <citation type="submission" date="2019-01" db="EMBL/GenBank/DDBJ databases">
        <title>Tautonia sociabilis, a novel thermotolerant planctomycete of Isosphaeraceae family, isolated from a 4000 m deep subterranean habitat.</title>
        <authorList>
            <person name="Kovaleva O.L."/>
            <person name="Elcheninov A.G."/>
            <person name="Van Heerden E."/>
            <person name="Toshchakov S.V."/>
            <person name="Novikov A."/>
            <person name="Bonch-Osmolovskaya E.A."/>
            <person name="Kublanov I.V."/>
        </authorList>
    </citation>
    <scope>NUCLEOTIDE SEQUENCE [LARGE SCALE GENOMIC DNA]</scope>
    <source>
        <strain evidence="7 8">GM2012</strain>
    </source>
</reference>
<keyword evidence="3 6" id="KW-1133">Transmembrane helix</keyword>
<accession>A0A432MQ96</accession>
<keyword evidence="4 6" id="KW-0472">Membrane</keyword>
<gene>
    <name evidence="7" type="ORF">TsocGM_00110</name>
</gene>
<evidence type="ECO:0000256" key="2">
    <source>
        <dbReference type="ARBA" id="ARBA00022692"/>
    </source>
</evidence>
<dbReference type="Proteomes" id="UP000280296">
    <property type="component" value="Unassembled WGS sequence"/>
</dbReference>
<keyword evidence="2 6" id="KW-0812">Transmembrane</keyword>
<keyword evidence="8" id="KW-1185">Reference proteome</keyword>
<reference evidence="7 8" key="1">
    <citation type="submission" date="2018-12" db="EMBL/GenBank/DDBJ databases">
        <authorList>
            <person name="Toschakov S.V."/>
        </authorList>
    </citation>
    <scope>NUCLEOTIDE SEQUENCE [LARGE SCALE GENOMIC DNA]</scope>
    <source>
        <strain evidence="7 8">GM2012</strain>
    </source>
</reference>
<evidence type="ECO:0000256" key="6">
    <source>
        <dbReference type="SAM" id="Phobius"/>
    </source>
</evidence>
<organism evidence="7 8">
    <name type="scientific">Tautonia sociabilis</name>
    <dbReference type="NCBI Taxonomy" id="2080755"/>
    <lineage>
        <taxon>Bacteria</taxon>
        <taxon>Pseudomonadati</taxon>
        <taxon>Planctomycetota</taxon>
        <taxon>Planctomycetia</taxon>
        <taxon>Isosphaerales</taxon>
        <taxon>Isosphaeraceae</taxon>
        <taxon>Tautonia</taxon>
    </lineage>
</organism>
<feature type="transmembrane region" description="Helical" evidence="6">
    <location>
        <begin position="20"/>
        <end position="39"/>
    </location>
</feature>
<proteinExistence type="predicted"/>
<evidence type="ECO:0000256" key="5">
    <source>
        <dbReference type="SAM" id="MobiDB-lite"/>
    </source>
</evidence>
<feature type="region of interest" description="Disordered" evidence="5">
    <location>
        <begin position="185"/>
        <end position="217"/>
    </location>
</feature>
<dbReference type="AlphaFoldDB" id="A0A432MQ96"/>
<feature type="region of interest" description="Disordered" evidence="5">
    <location>
        <begin position="229"/>
        <end position="255"/>
    </location>
</feature>
<dbReference type="PANTHER" id="PTHR37306:SF1">
    <property type="entry name" value="COLICIN V PRODUCTION PROTEIN"/>
    <property type="match status" value="1"/>
</dbReference>
<feature type="transmembrane region" description="Helical" evidence="6">
    <location>
        <begin position="116"/>
        <end position="140"/>
    </location>
</feature>
<evidence type="ECO:0000256" key="3">
    <source>
        <dbReference type="ARBA" id="ARBA00022989"/>
    </source>
</evidence>
<comment type="subcellular location">
    <subcellularLocation>
        <location evidence="1">Membrane</location>
        <topology evidence="1">Multi-pass membrane protein</topology>
    </subcellularLocation>
</comment>
<evidence type="ECO:0000256" key="1">
    <source>
        <dbReference type="ARBA" id="ARBA00004141"/>
    </source>
</evidence>
<sequence>MNTGRRGLHWEARGREARMTPYDVSMVAVIIAGMIWGAWRGITWQLASILSLVLGYAVAVPMSAQVAPYFPGQPIVARSLAMLALYVAVSASVFGVAWAIRTTLRKMRFEAYDRHLGMILGGLEGALLGVVATVFIISLAPQSRTPILTSKAGTAVDHALKLVQPALPAEIRRMLEPFWKDLEAGPDPEGEADLGPIAAESGGGLTEGTEPKADPDLFRSAFERGGAEAGRAIADQLQGGWIGQSGVRDDRTSRR</sequence>
<name>A0A432MQ96_9BACT</name>
<feature type="transmembrane region" description="Helical" evidence="6">
    <location>
        <begin position="46"/>
        <end position="64"/>
    </location>
</feature>
<dbReference type="EMBL" id="RYZH01000001">
    <property type="protein sequence ID" value="RUL89612.1"/>
    <property type="molecule type" value="Genomic_DNA"/>
</dbReference>
<evidence type="ECO:0000313" key="8">
    <source>
        <dbReference type="Proteomes" id="UP000280296"/>
    </source>
</evidence>
<dbReference type="Pfam" id="PF02674">
    <property type="entry name" value="Colicin_V"/>
    <property type="match status" value="1"/>
</dbReference>